<proteinExistence type="inferred from homology"/>
<dbReference type="GO" id="GO:0061630">
    <property type="term" value="F:ubiquitin protein ligase activity"/>
    <property type="evidence" value="ECO:0007669"/>
    <property type="project" value="UniProtKB-UniRule"/>
</dbReference>
<dbReference type="GO" id="GO:0005829">
    <property type="term" value="C:cytosol"/>
    <property type="evidence" value="ECO:0007669"/>
    <property type="project" value="UniProtKB-UniRule"/>
</dbReference>
<accession>A0A0B6Z1P0</accession>
<comment type="catalytic activity">
    <reaction evidence="1">
        <text>S-ubiquitinyl-[E2 ubiquitin-conjugating enzyme]-L-cysteine + [acceptor protein]-L-lysine = [E2 ubiquitin-conjugating enzyme]-L-cysteine + N(6)-ubiquitinyl-[acceptor protein]-L-lysine.</text>
        <dbReference type="EC" id="2.3.2.27"/>
    </reaction>
</comment>
<keyword evidence="1" id="KW-0808">Transferase</keyword>
<dbReference type="GO" id="GO:0072344">
    <property type="term" value="P:rescue of stalled ribosome"/>
    <property type="evidence" value="ECO:0007669"/>
    <property type="project" value="UniProtKB-UniRule"/>
</dbReference>
<feature type="domain" description="E3 ubiquitin-protein ligase listerin N-terminal" evidence="2">
    <location>
        <begin position="3"/>
        <end position="118"/>
    </location>
</feature>
<evidence type="ECO:0000256" key="1">
    <source>
        <dbReference type="RuleBase" id="RU367090"/>
    </source>
</evidence>
<keyword evidence="1" id="KW-0833">Ubl conjugation pathway</keyword>
<dbReference type="InterPro" id="IPR039795">
    <property type="entry name" value="LTN1/Rkr1"/>
</dbReference>
<evidence type="ECO:0000313" key="3">
    <source>
        <dbReference type="EMBL" id="CEK62347.1"/>
    </source>
</evidence>
<dbReference type="GO" id="GO:0008270">
    <property type="term" value="F:zinc ion binding"/>
    <property type="evidence" value="ECO:0007669"/>
    <property type="project" value="UniProtKB-KW"/>
</dbReference>
<evidence type="ECO:0000259" key="2">
    <source>
        <dbReference type="Pfam" id="PF22958"/>
    </source>
</evidence>
<dbReference type="InterPro" id="IPR054476">
    <property type="entry name" value="Ltn1_N"/>
</dbReference>
<comment type="subunit">
    <text evidence="1">Component of the ribosome quality control complex (RQC).</text>
</comment>
<gene>
    <name evidence="3" type="primary">ORF44925</name>
</gene>
<dbReference type="Pfam" id="PF22958">
    <property type="entry name" value="Ltn1_1st"/>
    <property type="match status" value="1"/>
</dbReference>
<reference evidence="3" key="1">
    <citation type="submission" date="2014-12" db="EMBL/GenBank/DDBJ databases">
        <title>Insight into the proteome of Arion vulgaris.</title>
        <authorList>
            <person name="Aradska J."/>
            <person name="Bulat T."/>
            <person name="Smidak R."/>
            <person name="Sarate P."/>
            <person name="Gangsoo J."/>
            <person name="Sialana F."/>
            <person name="Bilban M."/>
            <person name="Lubec G."/>
        </authorList>
    </citation>
    <scope>NUCLEOTIDE SEQUENCE</scope>
    <source>
        <tissue evidence="3">Skin</tissue>
    </source>
</reference>
<dbReference type="PANTHER" id="PTHR12389:SF0">
    <property type="entry name" value="E3 UBIQUITIN-PROTEIN LIGASE LISTERIN"/>
    <property type="match status" value="1"/>
</dbReference>
<keyword evidence="1" id="KW-0862">Zinc</keyword>
<dbReference type="SUPFAM" id="SSF48371">
    <property type="entry name" value="ARM repeat"/>
    <property type="match status" value="1"/>
</dbReference>
<name>A0A0B6Z1P0_9EUPU</name>
<sequence length="400" mass="45097">TRLLDNSVFWKHAKSTVPQIICGVLRVLSATCQLCPEASSKVINKVAPLVFSFLDSTDPNIVSHTWEAVLSVISAHETCWQHINWQKAVWPKIKQVLENGCSGQATVICPCLLPLLSKVPKMNYTHFFDSFRLGLREDSVLNSQLDLSALVYSFLECIQYRVKCIEDASSEIRSLILDQVLLVVQASMVDIKPGLSKTELYSRLCPLLSAVSRIDSSIEDVFWSELSTTIRGILLEEFISAQKSSQESFETFSKEPVIFQRLNLLFEGIVYQASGLVKTERVRFGPVDSQSNLKKKKYFGKDKQTISDSTGQFISDVFVTVFKLTSIVEKLSPLFFTLFKDLSLIHIPNQTAERLSNRSDHTVEQVTAELGTKCIINVDNCTENDFNQFFQLVTLENDNV</sequence>
<dbReference type="EC" id="2.3.2.27" evidence="1"/>
<dbReference type="PANTHER" id="PTHR12389">
    <property type="entry name" value="ZINC FINGER PROTEIN 294"/>
    <property type="match status" value="1"/>
</dbReference>
<dbReference type="EMBL" id="HACG01015482">
    <property type="protein sequence ID" value="CEK62347.1"/>
    <property type="molecule type" value="Transcribed_RNA"/>
</dbReference>
<keyword evidence="1" id="KW-0479">Metal-binding</keyword>
<dbReference type="InterPro" id="IPR016024">
    <property type="entry name" value="ARM-type_fold"/>
</dbReference>
<dbReference type="GO" id="GO:1990112">
    <property type="term" value="C:RQC complex"/>
    <property type="evidence" value="ECO:0007669"/>
    <property type="project" value="UniProtKB-UniRule"/>
</dbReference>
<keyword evidence="1" id="KW-0863">Zinc-finger</keyword>
<feature type="non-terminal residue" evidence="3">
    <location>
        <position position="400"/>
    </location>
</feature>
<dbReference type="GO" id="GO:1990116">
    <property type="term" value="P:ribosome-associated ubiquitin-dependent protein catabolic process"/>
    <property type="evidence" value="ECO:0007669"/>
    <property type="project" value="UniProtKB-UniRule"/>
</dbReference>
<dbReference type="GO" id="GO:0043023">
    <property type="term" value="F:ribosomal large subunit binding"/>
    <property type="evidence" value="ECO:0007669"/>
    <property type="project" value="TreeGrafter"/>
</dbReference>
<dbReference type="UniPathway" id="UPA00143"/>
<dbReference type="GO" id="GO:0016567">
    <property type="term" value="P:protein ubiquitination"/>
    <property type="evidence" value="ECO:0007669"/>
    <property type="project" value="UniProtKB-UniPathway"/>
</dbReference>
<comment type="pathway">
    <text evidence="1">Protein modification; protein ubiquitination.</text>
</comment>
<dbReference type="AlphaFoldDB" id="A0A0B6Z1P0"/>
<organism evidence="3">
    <name type="scientific">Arion vulgaris</name>
    <dbReference type="NCBI Taxonomy" id="1028688"/>
    <lineage>
        <taxon>Eukaryota</taxon>
        <taxon>Metazoa</taxon>
        <taxon>Spiralia</taxon>
        <taxon>Lophotrochozoa</taxon>
        <taxon>Mollusca</taxon>
        <taxon>Gastropoda</taxon>
        <taxon>Heterobranchia</taxon>
        <taxon>Euthyneura</taxon>
        <taxon>Panpulmonata</taxon>
        <taxon>Eupulmonata</taxon>
        <taxon>Stylommatophora</taxon>
        <taxon>Helicina</taxon>
        <taxon>Arionoidea</taxon>
        <taxon>Arionidae</taxon>
        <taxon>Arion</taxon>
    </lineage>
</organism>
<feature type="non-terminal residue" evidence="3">
    <location>
        <position position="1"/>
    </location>
</feature>
<comment type="similarity">
    <text evidence="1">Belongs to the LTN1 family.</text>
</comment>
<protein>
    <recommendedName>
        <fullName evidence="1">E3 ubiquitin-protein ligase listerin</fullName>
        <ecNumber evidence="1">2.3.2.27</ecNumber>
    </recommendedName>
    <alternativeName>
        <fullName evidence="1">RING-type E3 ubiquitin transferase listerin</fullName>
    </alternativeName>
</protein>
<comment type="function">
    <text evidence="1">E3 ubiquitin-protein ligase. Component of the ribosome quality control complex (RQC), a ribosome-associated complex that mediates ubiquitination and extraction of incompletely synthesized nascent chains for proteasomal degradation.</text>
</comment>